<dbReference type="EMBL" id="CAUJNA010000347">
    <property type="protein sequence ID" value="CAJ1375880.1"/>
    <property type="molecule type" value="Genomic_DNA"/>
</dbReference>
<evidence type="ECO:0000313" key="10">
    <source>
        <dbReference type="EMBL" id="CAJ1375880.1"/>
    </source>
</evidence>
<evidence type="ECO:0000256" key="9">
    <source>
        <dbReference type="RuleBase" id="RU004161"/>
    </source>
</evidence>
<comment type="function">
    <text evidence="6">Catalyzes an early step in the biosynthesis of tetrapyrroles. Binds two molecules of 5-aminolevulinate per subunit, each at a distinct site, and catalyzes their condensation to form porphobilinogen.</text>
</comment>
<evidence type="ECO:0000256" key="2">
    <source>
        <dbReference type="ARBA" id="ARBA00008055"/>
    </source>
</evidence>
<keyword evidence="3" id="KW-0350">Heme biosynthesis</keyword>
<gene>
    <name evidence="10" type="ORF">EVOR1521_LOCUS5062</name>
</gene>
<dbReference type="InterPro" id="IPR001731">
    <property type="entry name" value="ALAD"/>
</dbReference>
<evidence type="ECO:0000256" key="6">
    <source>
        <dbReference type="ARBA" id="ARBA00025628"/>
    </source>
</evidence>
<dbReference type="GO" id="GO:0005829">
    <property type="term" value="C:cytosol"/>
    <property type="evidence" value="ECO:0007669"/>
    <property type="project" value="TreeGrafter"/>
</dbReference>
<dbReference type="PANTHER" id="PTHR11458">
    <property type="entry name" value="DELTA-AMINOLEVULINIC ACID DEHYDRATASE"/>
    <property type="match status" value="1"/>
</dbReference>
<comment type="catalytic activity">
    <reaction evidence="7 8">
        <text>2 5-aminolevulinate = porphobilinogen + 2 H2O + H(+)</text>
        <dbReference type="Rhea" id="RHEA:24064"/>
        <dbReference type="ChEBI" id="CHEBI:15377"/>
        <dbReference type="ChEBI" id="CHEBI:15378"/>
        <dbReference type="ChEBI" id="CHEBI:58126"/>
        <dbReference type="ChEBI" id="CHEBI:356416"/>
        <dbReference type="EC" id="4.2.1.24"/>
    </reaction>
</comment>
<dbReference type="Proteomes" id="UP001178507">
    <property type="component" value="Unassembled WGS sequence"/>
</dbReference>
<organism evidence="10 11">
    <name type="scientific">Effrenium voratum</name>
    <dbReference type="NCBI Taxonomy" id="2562239"/>
    <lineage>
        <taxon>Eukaryota</taxon>
        <taxon>Sar</taxon>
        <taxon>Alveolata</taxon>
        <taxon>Dinophyceae</taxon>
        <taxon>Suessiales</taxon>
        <taxon>Symbiodiniaceae</taxon>
        <taxon>Effrenium</taxon>
    </lineage>
</organism>
<protein>
    <recommendedName>
        <fullName evidence="8">Delta-aminolevulinic acid dehydratase</fullName>
        <ecNumber evidence="8">4.2.1.24</ecNumber>
    </recommendedName>
</protein>
<comment type="caution">
    <text evidence="10">The sequence shown here is derived from an EMBL/GenBank/DDBJ whole genome shotgun (WGS) entry which is preliminary data.</text>
</comment>
<dbReference type="InterPro" id="IPR030656">
    <property type="entry name" value="ALAD_AS"/>
</dbReference>
<evidence type="ECO:0000256" key="8">
    <source>
        <dbReference type="RuleBase" id="RU000515"/>
    </source>
</evidence>
<proteinExistence type="inferred from homology"/>
<comment type="pathway">
    <text evidence="1">Porphyrin-containing compound metabolism; protoporphyrin-IX biosynthesis; coproporphyrinogen-III from 5-aminolevulinate: step 1/4.</text>
</comment>
<evidence type="ECO:0000256" key="1">
    <source>
        <dbReference type="ARBA" id="ARBA00004694"/>
    </source>
</evidence>
<evidence type="ECO:0000256" key="5">
    <source>
        <dbReference type="ARBA" id="ARBA00023244"/>
    </source>
</evidence>
<dbReference type="EC" id="4.2.1.24" evidence="8"/>
<dbReference type="PROSITE" id="PS00169">
    <property type="entry name" value="D_ALA_DEHYDRATASE"/>
    <property type="match status" value="1"/>
</dbReference>
<sequence>MAQANYKEALLEAQLDEDEGADILMVKPAMPYLDIIKGLKDQSNLPIAAYHVSGEYAMLKAAAMNGWLDEKAVVLEALMSIRRAGASVILTYYAKQAAKWLQE</sequence>
<evidence type="ECO:0000256" key="4">
    <source>
        <dbReference type="ARBA" id="ARBA00023239"/>
    </source>
</evidence>
<evidence type="ECO:0000256" key="7">
    <source>
        <dbReference type="ARBA" id="ARBA00047651"/>
    </source>
</evidence>
<accession>A0AA36HW42</accession>
<dbReference type="Pfam" id="PF00490">
    <property type="entry name" value="ALAD"/>
    <property type="match status" value="1"/>
</dbReference>
<dbReference type="PRINTS" id="PR00144">
    <property type="entry name" value="DALDHYDRTASE"/>
</dbReference>
<dbReference type="Gene3D" id="3.20.20.70">
    <property type="entry name" value="Aldolase class I"/>
    <property type="match status" value="1"/>
</dbReference>
<dbReference type="GO" id="GO:0004655">
    <property type="term" value="F:porphobilinogen synthase activity"/>
    <property type="evidence" value="ECO:0007669"/>
    <property type="project" value="UniProtKB-EC"/>
</dbReference>
<comment type="similarity">
    <text evidence="2 9">Belongs to the ALAD family.</text>
</comment>
<name>A0AA36HW42_9DINO</name>
<comment type="subunit">
    <text evidence="8">Homooctamer.</text>
</comment>
<dbReference type="PANTHER" id="PTHR11458:SF0">
    <property type="entry name" value="DELTA-AMINOLEVULINIC ACID DEHYDRATASE"/>
    <property type="match status" value="1"/>
</dbReference>
<evidence type="ECO:0000313" key="11">
    <source>
        <dbReference type="Proteomes" id="UP001178507"/>
    </source>
</evidence>
<reference evidence="10" key="1">
    <citation type="submission" date="2023-08" db="EMBL/GenBank/DDBJ databases">
        <authorList>
            <person name="Chen Y."/>
            <person name="Shah S."/>
            <person name="Dougan E. K."/>
            <person name="Thang M."/>
            <person name="Chan C."/>
        </authorList>
    </citation>
    <scope>NUCLEOTIDE SEQUENCE</scope>
</reference>
<dbReference type="SUPFAM" id="SSF51569">
    <property type="entry name" value="Aldolase"/>
    <property type="match status" value="1"/>
</dbReference>
<dbReference type="GO" id="GO:0006783">
    <property type="term" value="P:heme biosynthetic process"/>
    <property type="evidence" value="ECO:0007669"/>
    <property type="project" value="UniProtKB-KW"/>
</dbReference>
<dbReference type="AlphaFoldDB" id="A0AA36HW42"/>
<dbReference type="SMART" id="SM01004">
    <property type="entry name" value="ALAD"/>
    <property type="match status" value="1"/>
</dbReference>
<dbReference type="InterPro" id="IPR013785">
    <property type="entry name" value="Aldolase_TIM"/>
</dbReference>
<evidence type="ECO:0000256" key="3">
    <source>
        <dbReference type="ARBA" id="ARBA00023133"/>
    </source>
</evidence>
<keyword evidence="11" id="KW-1185">Reference proteome</keyword>
<keyword evidence="5 8" id="KW-0627">Porphyrin biosynthesis</keyword>
<dbReference type="GO" id="GO:0008270">
    <property type="term" value="F:zinc ion binding"/>
    <property type="evidence" value="ECO:0007669"/>
    <property type="project" value="TreeGrafter"/>
</dbReference>
<keyword evidence="4 8" id="KW-0456">Lyase</keyword>